<dbReference type="InterPro" id="IPR025161">
    <property type="entry name" value="IS402-like_dom"/>
</dbReference>
<evidence type="ECO:0000259" key="1">
    <source>
        <dbReference type="Pfam" id="PF13340"/>
    </source>
</evidence>
<dbReference type="Pfam" id="PF13340">
    <property type="entry name" value="DUF4096"/>
    <property type="match status" value="1"/>
</dbReference>
<keyword evidence="3" id="KW-1185">Reference proteome</keyword>
<dbReference type="AlphaFoldDB" id="A0A7W7VJW7"/>
<organism evidence="2 3">
    <name type="scientific">Actinophytocola algeriensis</name>
    <dbReference type="NCBI Taxonomy" id="1768010"/>
    <lineage>
        <taxon>Bacteria</taxon>
        <taxon>Bacillati</taxon>
        <taxon>Actinomycetota</taxon>
        <taxon>Actinomycetes</taxon>
        <taxon>Pseudonocardiales</taxon>
        <taxon>Pseudonocardiaceae</taxon>
    </lineage>
</organism>
<dbReference type="InterPro" id="IPR052909">
    <property type="entry name" value="Transposase_6_like"/>
</dbReference>
<dbReference type="EMBL" id="JACHJQ010000013">
    <property type="protein sequence ID" value="MBB4912495.1"/>
    <property type="molecule type" value="Genomic_DNA"/>
</dbReference>
<protein>
    <submittedName>
        <fullName evidence="2">Transposase</fullName>
    </submittedName>
</protein>
<evidence type="ECO:0000313" key="2">
    <source>
        <dbReference type="EMBL" id="MBB4912495.1"/>
    </source>
</evidence>
<accession>A0A7W7VJW7</accession>
<feature type="domain" description="Insertion element IS402-like" evidence="1">
    <location>
        <begin position="5"/>
        <end position="58"/>
    </location>
</feature>
<evidence type="ECO:0000313" key="3">
    <source>
        <dbReference type="Proteomes" id="UP000520767"/>
    </source>
</evidence>
<proteinExistence type="predicted"/>
<dbReference type="Proteomes" id="UP000520767">
    <property type="component" value="Unassembled WGS sequence"/>
</dbReference>
<reference evidence="2 3" key="1">
    <citation type="submission" date="2020-08" db="EMBL/GenBank/DDBJ databases">
        <title>Genomic Encyclopedia of Type Strains, Phase III (KMG-III): the genomes of soil and plant-associated and newly described type strains.</title>
        <authorList>
            <person name="Whitman W."/>
        </authorList>
    </citation>
    <scope>NUCLEOTIDE SEQUENCE [LARGE SCALE GENOMIC DNA]</scope>
    <source>
        <strain evidence="2 3">CECT 8960</strain>
    </source>
</reference>
<sequence length="62" mass="7421">MLQSRGRHVRDVRQVFEGIAYEHRADVPWREIPTVFGPWQTLYAKYARWREDGTWTKLTSAT</sequence>
<name>A0A7W7VJW7_9PSEU</name>
<dbReference type="PANTHER" id="PTHR46637">
    <property type="entry name" value="TIS1421-TRANSPOSASE PROTEIN A"/>
    <property type="match status" value="1"/>
</dbReference>
<dbReference type="PANTHER" id="PTHR46637:SF1">
    <property type="entry name" value="BLL5188 PROTEIN"/>
    <property type="match status" value="1"/>
</dbReference>
<comment type="caution">
    <text evidence="2">The sequence shown here is derived from an EMBL/GenBank/DDBJ whole genome shotgun (WGS) entry which is preliminary data.</text>
</comment>
<gene>
    <name evidence="2" type="ORF">FHR82_008766</name>
</gene>